<dbReference type="EMBL" id="NBAG03000227">
    <property type="protein sequence ID" value="PNI72886.1"/>
    <property type="molecule type" value="Genomic_DNA"/>
</dbReference>
<reference evidence="2 3" key="1">
    <citation type="submission" date="2017-12" db="EMBL/GenBank/DDBJ databases">
        <title>High-resolution comparative analysis of great ape genomes.</title>
        <authorList>
            <person name="Pollen A."/>
            <person name="Hastie A."/>
            <person name="Hormozdiari F."/>
            <person name="Dougherty M."/>
            <person name="Liu R."/>
            <person name="Chaisson M."/>
            <person name="Hoppe E."/>
            <person name="Hill C."/>
            <person name="Pang A."/>
            <person name="Hillier L."/>
            <person name="Baker C."/>
            <person name="Armstrong J."/>
            <person name="Shendure J."/>
            <person name="Paten B."/>
            <person name="Wilson R."/>
            <person name="Chao H."/>
            <person name="Schneider V."/>
            <person name="Ventura M."/>
            <person name="Kronenberg Z."/>
            <person name="Murali S."/>
            <person name="Gordon D."/>
            <person name="Cantsilieris S."/>
            <person name="Munson K."/>
            <person name="Nelson B."/>
            <person name="Raja A."/>
            <person name="Underwood J."/>
            <person name="Diekhans M."/>
            <person name="Fiddes I."/>
            <person name="Haussler D."/>
            <person name="Eichler E."/>
        </authorList>
    </citation>
    <scope>NUCLEOTIDE SEQUENCE [LARGE SCALE GENOMIC DNA]</scope>
    <source>
        <strain evidence="2">Yerkes chimp pedigree #C0471</strain>
    </source>
</reference>
<gene>
    <name evidence="2" type="ORF">CK820_G0009910</name>
</gene>
<dbReference type="Pfam" id="PF00075">
    <property type="entry name" value="RNase_H"/>
    <property type="match status" value="1"/>
</dbReference>
<dbReference type="GO" id="GO:0003676">
    <property type="term" value="F:nucleic acid binding"/>
    <property type="evidence" value="ECO:0007669"/>
    <property type="project" value="InterPro"/>
</dbReference>
<dbReference type="STRING" id="9598.ENSPTRP00000019974"/>
<evidence type="ECO:0000313" key="3">
    <source>
        <dbReference type="Proteomes" id="UP000236370"/>
    </source>
</evidence>
<dbReference type="Gene3D" id="3.30.420.10">
    <property type="entry name" value="Ribonuclease H-like superfamily/Ribonuclease H"/>
    <property type="match status" value="1"/>
</dbReference>
<evidence type="ECO:0000313" key="2">
    <source>
        <dbReference type="EMBL" id="PNI72886.1"/>
    </source>
</evidence>
<dbReference type="Proteomes" id="UP000236370">
    <property type="component" value="Unassembled WGS sequence"/>
</dbReference>
<evidence type="ECO:0000259" key="1">
    <source>
        <dbReference type="PROSITE" id="PS50879"/>
    </source>
</evidence>
<dbReference type="InterPro" id="IPR012337">
    <property type="entry name" value="RNaseH-like_sf"/>
</dbReference>
<organism evidence="2 3">
    <name type="scientific">Pan troglodytes</name>
    <name type="common">Chimpanzee</name>
    <dbReference type="NCBI Taxonomy" id="9598"/>
    <lineage>
        <taxon>Eukaryota</taxon>
        <taxon>Metazoa</taxon>
        <taxon>Chordata</taxon>
        <taxon>Craniata</taxon>
        <taxon>Vertebrata</taxon>
        <taxon>Euteleostomi</taxon>
        <taxon>Mammalia</taxon>
        <taxon>Eutheria</taxon>
        <taxon>Euarchontoglires</taxon>
        <taxon>Primates</taxon>
        <taxon>Haplorrhini</taxon>
        <taxon>Catarrhini</taxon>
        <taxon>Hominidae</taxon>
        <taxon>Pan</taxon>
    </lineage>
</organism>
<feature type="domain" description="RNase H type-1" evidence="1">
    <location>
        <begin position="1"/>
        <end position="33"/>
    </location>
</feature>
<dbReference type="GO" id="GO:0004523">
    <property type="term" value="F:RNA-DNA hybrid ribonuclease activity"/>
    <property type="evidence" value="ECO:0007669"/>
    <property type="project" value="InterPro"/>
</dbReference>
<dbReference type="InterPro" id="IPR002156">
    <property type="entry name" value="RNaseH_domain"/>
</dbReference>
<comment type="caution">
    <text evidence="2">The sequence shown here is derived from an EMBL/GenBank/DDBJ whole genome shotgun (WGS) entry which is preliminary data.</text>
</comment>
<proteinExistence type="predicted"/>
<dbReference type="InterPro" id="IPR036397">
    <property type="entry name" value="RNaseH_sf"/>
</dbReference>
<dbReference type="SMR" id="A0A2J8NM89"/>
<feature type="non-terminal residue" evidence="2">
    <location>
        <position position="1"/>
    </location>
</feature>
<dbReference type="SUPFAM" id="SSF53098">
    <property type="entry name" value="Ribonuclease H-like"/>
    <property type="match status" value="1"/>
</dbReference>
<name>A0A2J8NM89_PANTR</name>
<accession>A0A2J8NM89</accession>
<dbReference type="AlphaFoldDB" id="A0A2J8NM89"/>
<dbReference type="PROSITE" id="PS50879">
    <property type="entry name" value="RNASE_H_1"/>
    <property type="match status" value="1"/>
</dbReference>
<protein>
    <submittedName>
        <fullName evidence="2">T0034625 isoform 1</fullName>
    </submittedName>
</protein>
<sequence length="34" mass="3724">LTQGMDIQWMHVPGHSGFIGNEEADRLAREGASL</sequence>